<feature type="domain" description="Reverse transcriptase" evidence="3">
    <location>
        <begin position="1"/>
        <end position="67"/>
    </location>
</feature>
<name>A0A7L0LSC9_9PSIT</name>
<proteinExistence type="inferred from homology"/>
<evidence type="ECO:0000313" key="4">
    <source>
        <dbReference type="EMBL" id="NXK71587.1"/>
    </source>
</evidence>
<feature type="non-terminal residue" evidence="4">
    <location>
        <position position="98"/>
    </location>
</feature>
<dbReference type="InterPro" id="IPR051320">
    <property type="entry name" value="Viral_Replic_Matur_Polypro"/>
</dbReference>
<reference evidence="4 5" key="1">
    <citation type="submission" date="2019-09" db="EMBL/GenBank/DDBJ databases">
        <title>Bird 10,000 Genomes (B10K) Project - Family phase.</title>
        <authorList>
            <person name="Zhang G."/>
        </authorList>
    </citation>
    <scope>NUCLEOTIDE SEQUENCE [LARGE SCALE GENOMIC DNA]</scope>
    <source>
        <strain evidence="4">B10K-DU-001-46</strain>
        <tissue evidence="4">Muscle</tissue>
    </source>
</reference>
<protein>
    <recommendedName>
        <fullName evidence="2">ribonuclease H</fullName>
        <ecNumber evidence="2">3.1.26.4</ecNumber>
    </recommendedName>
</protein>
<dbReference type="PANTHER" id="PTHR33064">
    <property type="entry name" value="POL PROTEIN"/>
    <property type="match status" value="1"/>
</dbReference>
<organism evidence="4 5">
    <name type="scientific">Amazona guildingii</name>
    <dbReference type="NCBI Taxonomy" id="175529"/>
    <lineage>
        <taxon>Eukaryota</taxon>
        <taxon>Metazoa</taxon>
        <taxon>Chordata</taxon>
        <taxon>Craniata</taxon>
        <taxon>Vertebrata</taxon>
        <taxon>Euteleostomi</taxon>
        <taxon>Archelosauria</taxon>
        <taxon>Archosauria</taxon>
        <taxon>Dinosauria</taxon>
        <taxon>Saurischia</taxon>
        <taxon>Theropoda</taxon>
        <taxon>Coelurosauria</taxon>
        <taxon>Aves</taxon>
        <taxon>Neognathae</taxon>
        <taxon>Neoaves</taxon>
        <taxon>Telluraves</taxon>
        <taxon>Australaves</taxon>
        <taxon>Psittaciformes</taxon>
        <taxon>Psittacidae</taxon>
        <taxon>Amazona</taxon>
    </lineage>
</organism>
<keyword evidence="5" id="KW-1185">Reference proteome</keyword>
<sequence length="98" mass="11300">IMEKFKQKDTVTVLQYMDDLLVAGAEQSDVEEETVKLLNYLGQQGLQVYKRKVQFVEKEVKYLGHLISRGSRWLSPDRIAGIVELPVPKPVREVRQSL</sequence>
<dbReference type="InterPro" id="IPR043128">
    <property type="entry name" value="Rev_trsase/Diguanyl_cyclase"/>
</dbReference>
<feature type="non-terminal residue" evidence="4">
    <location>
        <position position="1"/>
    </location>
</feature>
<dbReference type="SUPFAM" id="SSF56672">
    <property type="entry name" value="DNA/RNA polymerases"/>
    <property type="match status" value="1"/>
</dbReference>
<comment type="similarity">
    <text evidence="1">Belongs to the beta type-B retroviral polymerase family. HERV class-II K(HML-2) pol subfamily.</text>
</comment>
<evidence type="ECO:0000313" key="5">
    <source>
        <dbReference type="Proteomes" id="UP000531168"/>
    </source>
</evidence>
<evidence type="ECO:0000256" key="1">
    <source>
        <dbReference type="ARBA" id="ARBA00010879"/>
    </source>
</evidence>
<comment type="caution">
    <text evidence="4">The sequence shown here is derived from an EMBL/GenBank/DDBJ whole genome shotgun (WGS) entry which is preliminary data.</text>
</comment>
<dbReference type="Proteomes" id="UP000531168">
    <property type="component" value="Unassembled WGS sequence"/>
</dbReference>
<dbReference type="Gene3D" id="3.30.70.270">
    <property type="match status" value="1"/>
</dbReference>
<accession>A0A7L0LSC9</accession>
<evidence type="ECO:0000256" key="2">
    <source>
        <dbReference type="ARBA" id="ARBA00012180"/>
    </source>
</evidence>
<dbReference type="InterPro" id="IPR043502">
    <property type="entry name" value="DNA/RNA_pol_sf"/>
</dbReference>
<dbReference type="PROSITE" id="PS50878">
    <property type="entry name" value="RT_POL"/>
    <property type="match status" value="1"/>
</dbReference>
<dbReference type="EC" id="3.1.26.4" evidence="2"/>
<gene>
    <name evidence="4" type="primary">Pol_0</name>
    <name evidence="4" type="ORF">AMAGUI_R15971</name>
</gene>
<dbReference type="Pfam" id="PF00078">
    <property type="entry name" value="RVT_1"/>
    <property type="match status" value="1"/>
</dbReference>
<dbReference type="AlphaFoldDB" id="A0A7L0LSC9"/>
<dbReference type="GO" id="GO:0004523">
    <property type="term" value="F:RNA-DNA hybrid ribonuclease activity"/>
    <property type="evidence" value="ECO:0007669"/>
    <property type="project" value="UniProtKB-EC"/>
</dbReference>
<dbReference type="PANTHER" id="PTHR33064:SF37">
    <property type="entry name" value="RIBONUCLEASE H"/>
    <property type="match status" value="1"/>
</dbReference>
<dbReference type="EMBL" id="VXAR01000456">
    <property type="protein sequence ID" value="NXK71587.1"/>
    <property type="molecule type" value="Genomic_DNA"/>
</dbReference>
<evidence type="ECO:0000259" key="3">
    <source>
        <dbReference type="PROSITE" id="PS50878"/>
    </source>
</evidence>
<dbReference type="InterPro" id="IPR000477">
    <property type="entry name" value="RT_dom"/>
</dbReference>